<dbReference type="AlphaFoldDB" id="A0A0E4BWM5"/>
<name>A0A0E4BWM5_9BRAD</name>
<evidence type="ECO:0000313" key="3">
    <source>
        <dbReference type="Proteomes" id="UP000063308"/>
    </source>
</evidence>
<sequence length="138" mass="14529">MLKRILMVASLALTLGGCAQWQAIEQKVSTVVSAVSGSTVNPQAVLVASNIFDGLEVTATNYLRLAKCNGTTPVCRDPSATKVIIPAVRSGRVARNNLQQFLKDHPGELGPRGLYDALQASIATLQAAYAKYEIGGAS</sequence>
<gene>
    <name evidence="2" type="ORF">NK6_8664</name>
</gene>
<proteinExistence type="predicted"/>
<feature type="signal peptide" evidence="1">
    <location>
        <begin position="1"/>
        <end position="19"/>
    </location>
</feature>
<keyword evidence="1" id="KW-0732">Signal</keyword>
<protein>
    <recommendedName>
        <fullName evidence="4">Lipoprotein</fullName>
    </recommendedName>
</protein>
<dbReference type="PROSITE" id="PS51257">
    <property type="entry name" value="PROKAR_LIPOPROTEIN"/>
    <property type="match status" value="1"/>
</dbReference>
<organism evidence="2 3">
    <name type="scientific">Bradyrhizobium diazoefficiens</name>
    <dbReference type="NCBI Taxonomy" id="1355477"/>
    <lineage>
        <taxon>Bacteria</taxon>
        <taxon>Pseudomonadati</taxon>
        <taxon>Pseudomonadota</taxon>
        <taxon>Alphaproteobacteria</taxon>
        <taxon>Hyphomicrobiales</taxon>
        <taxon>Nitrobacteraceae</taxon>
        <taxon>Bradyrhizobium</taxon>
    </lineage>
</organism>
<evidence type="ECO:0000313" key="2">
    <source>
        <dbReference type="EMBL" id="BAR61813.1"/>
    </source>
</evidence>
<reference evidence="2 3" key="1">
    <citation type="submission" date="2014-11" db="EMBL/GenBank/DDBJ databases">
        <title>Symbiosis island explosion on the genome of extra-slow-growing strains of soybean bradyrhizobia with massive insertion sequences.</title>
        <authorList>
            <person name="Iida T."/>
            <person name="Minamisawa K."/>
        </authorList>
    </citation>
    <scope>NUCLEOTIDE SEQUENCE [LARGE SCALE GENOMIC DNA]</scope>
    <source>
        <strain evidence="2 3">NK6</strain>
    </source>
</reference>
<dbReference type="Proteomes" id="UP000063308">
    <property type="component" value="Chromosome"/>
</dbReference>
<accession>A0A0E4BWM5</accession>
<dbReference type="EMBL" id="AP014685">
    <property type="protein sequence ID" value="BAR61813.1"/>
    <property type="molecule type" value="Genomic_DNA"/>
</dbReference>
<feature type="chain" id="PRO_5002418812" description="Lipoprotein" evidence="1">
    <location>
        <begin position="20"/>
        <end position="138"/>
    </location>
</feature>
<evidence type="ECO:0008006" key="4">
    <source>
        <dbReference type="Google" id="ProtNLM"/>
    </source>
</evidence>
<evidence type="ECO:0000256" key="1">
    <source>
        <dbReference type="SAM" id="SignalP"/>
    </source>
</evidence>